<evidence type="ECO:0000313" key="3">
    <source>
        <dbReference type="EMBL" id="ATX76099.1"/>
    </source>
</evidence>
<evidence type="ECO:0000313" key="4">
    <source>
        <dbReference type="Proteomes" id="UP000229757"/>
    </source>
</evidence>
<dbReference type="RefSeq" id="WP_100256468.1">
    <property type="nucleotide sequence ID" value="NZ_CP011797.1"/>
</dbReference>
<dbReference type="OrthoDB" id="9803749at2"/>
<dbReference type="PROSITE" id="PS51353">
    <property type="entry name" value="ARSC"/>
    <property type="match status" value="1"/>
</dbReference>
<dbReference type="PANTHER" id="PTHR30041">
    <property type="entry name" value="ARSENATE REDUCTASE"/>
    <property type="match status" value="1"/>
</dbReference>
<sequence length="117" mass="13456">MIKIYGIKNCDTVKKTLHWFAEQNVTVDFIDFKKEPPTAELIQQWIALLGWESLINKRGTTWRKLPEATKTSVDSTSAVALIQHQPSLIKRPLIELQGHLWIGFDLSQFAHIISRES</sequence>
<evidence type="ECO:0000256" key="1">
    <source>
        <dbReference type="ARBA" id="ARBA00007198"/>
    </source>
</evidence>
<reference evidence="3 4" key="1">
    <citation type="journal article" date="2017" name="Environ. Microbiol.">
        <title>Genomic and physiological analyses of 'Reinekea forsetii' reveal a versatile opportunistic lifestyle during spring algae blooms.</title>
        <authorList>
            <person name="Avci B."/>
            <person name="Hahnke R.L."/>
            <person name="Chafee M."/>
            <person name="Fischer T."/>
            <person name="Gruber-Vodicka H."/>
            <person name="Tegetmeyer H.E."/>
            <person name="Harder J."/>
            <person name="Fuchs B.M."/>
            <person name="Amann R.I."/>
            <person name="Teeling H."/>
        </authorList>
    </citation>
    <scope>NUCLEOTIDE SEQUENCE [LARGE SCALE GENOMIC DNA]</scope>
    <source>
        <strain evidence="3 4">Hel1_31_D35</strain>
    </source>
</reference>
<dbReference type="InterPro" id="IPR006660">
    <property type="entry name" value="Arsenate_reductase-like"/>
</dbReference>
<dbReference type="Proteomes" id="UP000229757">
    <property type="component" value="Chromosome"/>
</dbReference>
<evidence type="ECO:0000256" key="2">
    <source>
        <dbReference type="PROSITE-ProRule" id="PRU01282"/>
    </source>
</evidence>
<dbReference type="SUPFAM" id="SSF52833">
    <property type="entry name" value="Thioredoxin-like"/>
    <property type="match status" value="1"/>
</dbReference>
<dbReference type="NCBIfam" id="TIGR01617">
    <property type="entry name" value="arsC_related"/>
    <property type="match status" value="1"/>
</dbReference>
<dbReference type="EMBL" id="CP011797">
    <property type="protein sequence ID" value="ATX76099.1"/>
    <property type="molecule type" value="Genomic_DNA"/>
</dbReference>
<dbReference type="CDD" id="cd03035">
    <property type="entry name" value="ArsC_Yffb"/>
    <property type="match status" value="1"/>
</dbReference>
<dbReference type="InterPro" id="IPR006504">
    <property type="entry name" value="Tscrpt_reg_Spx/MgsR"/>
</dbReference>
<comment type="similarity">
    <text evidence="1 2">Belongs to the ArsC family.</text>
</comment>
<organism evidence="3 4">
    <name type="scientific">Reinekea forsetii</name>
    <dbReference type="NCBI Taxonomy" id="1336806"/>
    <lineage>
        <taxon>Bacteria</taxon>
        <taxon>Pseudomonadati</taxon>
        <taxon>Pseudomonadota</taxon>
        <taxon>Gammaproteobacteria</taxon>
        <taxon>Oceanospirillales</taxon>
        <taxon>Saccharospirillaceae</taxon>
        <taxon>Reinekea</taxon>
    </lineage>
</organism>
<dbReference type="InterPro" id="IPR036249">
    <property type="entry name" value="Thioredoxin-like_sf"/>
</dbReference>
<dbReference type="PANTHER" id="PTHR30041:SF8">
    <property type="entry name" value="PROTEIN YFFB"/>
    <property type="match status" value="1"/>
</dbReference>
<accession>A0A2K8KPY8</accession>
<name>A0A2K8KPY8_9GAMM</name>
<dbReference type="KEGG" id="rfo:REIFOR_00931"/>
<dbReference type="Pfam" id="PF03960">
    <property type="entry name" value="ArsC"/>
    <property type="match status" value="1"/>
</dbReference>
<protein>
    <submittedName>
        <fullName evidence="3">Transcriptional regulator, ArsC family</fullName>
    </submittedName>
</protein>
<dbReference type="Gene3D" id="3.40.30.10">
    <property type="entry name" value="Glutaredoxin"/>
    <property type="match status" value="1"/>
</dbReference>
<proteinExistence type="inferred from homology"/>
<gene>
    <name evidence="3" type="ORF">REIFOR_00931</name>
</gene>
<keyword evidence="4" id="KW-1185">Reference proteome</keyword>
<dbReference type="AlphaFoldDB" id="A0A2K8KPY8"/>